<evidence type="ECO:0000313" key="2">
    <source>
        <dbReference type="Proteomes" id="UP000308600"/>
    </source>
</evidence>
<proteinExistence type="predicted"/>
<accession>A0ACD3AN07</accession>
<name>A0ACD3AN07_9AGAR</name>
<sequence length="123" mass="13826">MNNPPDQYHTLHNTTNGVDIENSTSQTPVMTPGVQTGITPGPSINTPPGEPIFLPEPKAPPKEIRRWLSGDPPKFPLPKSADSSGWQECYKYVNEYDEDMCESWKDEIDKLLIFASRCWQAHA</sequence>
<evidence type="ECO:0000313" key="1">
    <source>
        <dbReference type="EMBL" id="TFK67150.1"/>
    </source>
</evidence>
<organism evidence="1 2">
    <name type="scientific">Pluteus cervinus</name>
    <dbReference type="NCBI Taxonomy" id="181527"/>
    <lineage>
        <taxon>Eukaryota</taxon>
        <taxon>Fungi</taxon>
        <taxon>Dikarya</taxon>
        <taxon>Basidiomycota</taxon>
        <taxon>Agaricomycotina</taxon>
        <taxon>Agaricomycetes</taxon>
        <taxon>Agaricomycetidae</taxon>
        <taxon>Agaricales</taxon>
        <taxon>Pluteineae</taxon>
        <taxon>Pluteaceae</taxon>
        <taxon>Pluteus</taxon>
    </lineage>
</organism>
<dbReference type="EMBL" id="ML208383">
    <property type="protein sequence ID" value="TFK67150.1"/>
    <property type="molecule type" value="Genomic_DNA"/>
</dbReference>
<dbReference type="Proteomes" id="UP000308600">
    <property type="component" value="Unassembled WGS sequence"/>
</dbReference>
<gene>
    <name evidence="1" type="ORF">BDN72DRAFT_899178</name>
</gene>
<keyword evidence="2" id="KW-1185">Reference proteome</keyword>
<reference evidence="1 2" key="1">
    <citation type="journal article" date="2019" name="Nat. Ecol. Evol.">
        <title>Megaphylogeny resolves global patterns of mushroom evolution.</title>
        <authorList>
            <person name="Varga T."/>
            <person name="Krizsan K."/>
            <person name="Foldi C."/>
            <person name="Dima B."/>
            <person name="Sanchez-Garcia M."/>
            <person name="Sanchez-Ramirez S."/>
            <person name="Szollosi G.J."/>
            <person name="Szarkandi J.G."/>
            <person name="Papp V."/>
            <person name="Albert L."/>
            <person name="Andreopoulos W."/>
            <person name="Angelini C."/>
            <person name="Antonin V."/>
            <person name="Barry K.W."/>
            <person name="Bougher N.L."/>
            <person name="Buchanan P."/>
            <person name="Buyck B."/>
            <person name="Bense V."/>
            <person name="Catcheside P."/>
            <person name="Chovatia M."/>
            <person name="Cooper J."/>
            <person name="Damon W."/>
            <person name="Desjardin D."/>
            <person name="Finy P."/>
            <person name="Geml J."/>
            <person name="Haridas S."/>
            <person name="Hughes K."/>
            <person name="Justo A."/>
            <person name="Karasinski D."/>
            <person name="Kautmanova I."/>
            <person name="Kiss B."/>
            <person name="Kocsube S."/>
            <person name="Kotiranta H."/>
            <person name="LaButti K.M."/>
            <person name="Lechner B.E."/>
            <person name="Liimatainen K."/>
            <person name="Lipzen A."/>
            <person name="Lukacs Z."/>
            <person name="Mihaltcheva S."/>
            <person name="Morgado L.N."/>
            <person name="Niskanen T."/>
            <person name="Noordeloos M.E."/>
            <person name="Ohm R.A."/>
            <person name="Ortiz-Santana B."/>
            <person name="Ovrebo C."/>
            <person name="Racz N."/>
            <person name="Riley R."/>
            <person name="Savchenko A."/>
            <person name="Shiryaev A."/>
            <person name="Soop K."/>
            <person name="Spirin V."/>
            <person name="Szebenyi C."/>
            <person name="Tomsovsky M."/>
            <person name="Tulloss R.E."/>
            <person name="Uehling J."/>
            <person name="Grigoriev I.V."/>
            <person name="Vagvolgyi C."/>
            <person name="Papp T."/>
            <person name="Martin F.M."/>
            <person name="Miettinen O."/>
            <person name="Hibbett D.S."/>
            <person name="Nagy L.G."/>
        </authorList>
    </citation>
    <scope>NUCLEOTIDE SEQUENCE [LARGE SCALE GENOMIC DNA]</scope>
    <source>
        <strain evidence="1 2">NL-1719</strain>
    </source>
</reference>
<protein>
    <submittedName>
        <fullName evidence="1">Uncharacterized protein</fullName>
    </submittedName>
</protein>